<feature type="compositionally biased region" description="Polar residues" evidence="1">
    <location>
        <begin position="36"/>
        <end position="52"/>
    </location>
</feature>
<protein>
    <submittedName>
        <fullName evidence="2">Uncharacterized protein</fullName>
    </submittedName>
</protein>
<evidence type="ECO:0000313" key="3">
    <source>
        <dbReference type="Proteomes" id="UP001054945"/>
    </source>
</evidence>
<name>A0AAV4XDJ1_CAEEX</name>
<reference evidence="2 3" key="1">
    <citation type="submission" date="2021-06" db="EMBL/GenBank/DDBJ databases">
        <title>Caerostris extrusa draft genome.</title>
        <authorList>
            <person name="Kono N."/>
            <person name="Arakawa K."/>
        </authorList>
    </citation>
    <scope>NUCLEOTIDE SEQUENCE [LARGE SCALE GENOMIC DNA]</scope>
</reference>
<feature type="region of interest" description="Disordered" evidence="1">
    <location>
        <begin position="34"/>
        <end position="73"/>
    </location>
</feature>
<evidence type="ECO:0000256" key="1">
    <source>
        <dbReference type="SAM" id="MobiDB-lite"/>
    </source>
</evidence>
<evidence type="ECO:0000313" key="2">
    <source>
        <dbReference type="EMBL" id="GIY92981.1"/>
    </source>
</evidence>
<accession>A0AAV4XDJ1</accession>
<proteinExistence type="predicted"/>
<dbReference type="EMBL" id="BPLR01017607">
    <property type="protein sequence ID" value="GIY92981.1"/>
    <property type="molecule type" value="Genomic_DNA"/>
</dbReference>
<gene>
    <name evidence="2" type="ORF">CEXT_588121</name>
</gene>
<dbReference type="Proteomes" id="UP001054945">
    <property type="component" value="Unassembled WGS sequence"/>
</dbReference>
<comment type="caution">
    <text evidence="2">The sequence shown here is derived from an EMBL/GenBank/DDBJ whole genome shotgun (WGS) entry which is preliminary data.</text>
</comment>
<sequence length="73" mass="8633">MHMSIQKKDIEMLQMHVRNSRVFTNEFKVKKDLLHQNPSNTTSMTQTESDNVYQEGLLQPNKEMGTRAKMPFY</sequence>
<organism evidence="2 3">
    <name type="scientific">Caerostris extrusa</name>
    <name type="common">Bark spider</name>
    <name type="synonym">Caerostris bankana</name>
    <dbReference type="NCBI Taxonomy" id="172846"/>
    <lineage>
        <taxon>Eukaryota</taxon>
        <taxon>Metazoa</taxon>
        <taxon>Ecdysozoa</taxon>
        <taxon>Arthropoda</taxon>
        <taxon>Chelicerata</taxon>
        <taxon>Arachnida</taxon>
        <taxon>Araneae</taxon>
        <taxon>Araneomorphae</taxon>
        <taxon>Entelegynae</taxon>
        <taxon>Araneoidea</taxon>
        <taxon>Araneidae</taxon>
        <taxon>Caerostris</taxon>
    </lineage>
</organism>
<keyword evidence="3" id="KW-1185">Reference proteome</keyword>
<dbReference type="AlphaFoldDB" id="A0AAV4XDJ1"/>